<name>A0AAV1VHH8_9STRA</name>
<organism evidence="7 8">
    <name type="scientific">Peronospora matthiolae</name>
    <dbReference type="NCBI Taxonomy" id="2874970"/>
    <lineage>
        <taxon>Eukaryota</taxon>
        <taxon>Sar</taxon>
        <taxon>Stramenopiles</taxon>
        <taxon>Oomycota</taxon>
        <taxon>Peronosporomycetes</taxon>
        <taxon>Peronosporales</taxon>
        <taxon>Peronosporaceae</taxon>
        <taxon>Peronospora</taxon>
    </lineage>
</organism>
<dbReference type="EMBL" id="CAKLBY020000331">
    <property type="protein sequence ID" value="CAK7945543.1"/>
    <property type="molecule type" value="Genomic_DNA"/>
</dbReference>
<protein>
    <recommendedName>
        <fullName evidence="6">RWP-RK domain-containing protein</fullName>
    </recommendedName>
</protein>
<evidence type="ECO:0000313" key="7">
    <source>
        <dbReference type="EMBL" id="CAK7945543.1"/>
    </source>
</evidence>
<dbReference type="PROSITE" id="PS51519">
    <property type="entry name" value="RWP_RK"/>
    <property type="match status" value="1"/>
</dbReference>
<feature type="domain" description="RWP-RK" evidence="6">
    <location>
        <begin position="34"/>
        <end position="122"/>
    </location>
</feature>
<keyword evidence="2" id="KW-0238">DNA-binding</keyword>
<evidence type="ECO:0000259" key="6">
    <source>
        <dbReference type="PROSITE" id="PS51519"/>
    </source>
</evidence>
<keyword evidence="1" id="KW-0805">Transcription regulation</keyword>
<evidence type="ECO:0000256" key="2">
    <source>
        <dbReference type="ARBA" id="ARBA00023125"/>
    </source>
</evidence>
<feature type="compositionally biased region" description="Polar residues" evidence="5">
    <location>
        <begin position="195"/>
        <end position="219"/>
    </location>
</feature>
<dbReference type="Proteomes" id="UP001162060">
    <property type="component" value="Unassembled WGS sequence"/>
</dbReference>
<keyword evidence="3" id="KW-0804">Transcription</keyword>
<comment type="caution">
    <text evidence="7">The sequence shown here is derived from an EMBL/GenBank/DDBJ whole genome shotgun (WGS) entry which is preliminary data.</text>
</comment>
<evidence type="ECO:0000313" key="8">
    <source>
        <dbReference type="Proteomes" id="UP001162060"/>
    </source>
</evidence>
<sequence>MAGYLPSLQSIAIAAATSLPLPETSHHDGSLARSYASCVVRVHTKHGIKTLSFNILAELFGFTAKKAADKIGISSRTLIRVCRSLGIRRWPYLGFRSEKNVNRIRQEAIGNLRRKLEQDRESLTTTELHPDAPSLIRNASAKRLLRVKIPQRDLQPLEEAAPSKMRVVRTSSWCCSPTLSATTTNVSDDGDERMSGSNGSDFTTKVWTPPQATSSSFDPITSTAPSLTIPATLHGFILDPQRPSIGKKPGIPVSTVSPCSRNTQWIAPSICTQADTVSRQAPSPMPPLNLLVDASILGGYKGQMLMRPMNQGSTLWQQQLHPRTMSMQDILTYS</sequence>
<gene>
    <name evidence="7" type="ORF">PM001_LOCUS30693</name>
</gene>
<proteinExistence type="predicted"/>
<accession>A0AAV1VHH8</accession>
<dbReference type="GO" id="GO:0003677">
    <property type="term" value="F:DNA binding"/>
    <property type="evidence" value="ECO:0007669"/>
    <property type="project" value="UniProtKB-KW"/>
</dbReference>
<evidence type="ECO:0000256" key="3">
    <source>
        <dbReference type="ARBA" id="ARBA00023163"/>
    </source>
</evidence>
<keyword evidence="4" id="KW-0539">Nucleus</keyword>
<feature type="region of interest" description="Disordered" evidence="5">
    <location>
        <begin position="184"/>
        <end position="219"/>
    </location>
</feature>
<dbReference type="Pfam" id="PF02042">
    <property type="entry name" value="RWP-RK"/>
    <property type="match status" value="1"/>
</dbReference>
<evidence type="ECO:0000256" key="5">
    <source>
        <dbReference type="SAM" id="MobiDB-lite"/>
    </source>
</evidence>
<dbReference type="InterPro" id="IPR003035">
    <property type="entry name" value="RWP-RK_dom"/>
</dbReference>
<evidence type="ECO:0000256" key="4">
    <source>
        <dbReference type="ARBA" id="ARBA00023242"/>
    </source>
</evidence>
<evidence type="ECO:0000256" key="1">
    <source>
        <dbReference type="ARBA" id="ARBA00023015"/>
    </source>
</evidence>
<reference evidence="7" key="1">
    <citation type="submission" date="2024-01" db="EMBL/GenBank/DDBJ databases">
        <authorList>
            <person name="Webb A."/>
        </authorList>
    </citation>
    <scope>NUCLEOTIDE SEQUENCE</scope>
    <source>
        <strain evidence="7">Pm1</strain>
    </source>
</reference>
<dbReference type="AlphaFoldDB" id="A0AAV1VHH8"/>